<dbReference type="EMBL" id="JAKWBI020000004">
    <property type="protein sequence ID" value="KAJ2907124.1"/>
    <property type="molecule type" value="Genomic_DNA"/>
</dbReference>
<reference evidence="14" key="1">
    <citation type="submission" date="2022-07" db="EMBL/GenBank/DDBJ databases">
        <title>Draft genome sequence of Zalerion maritima ATCC 34329, a (micro)plastics degrading marine fungus.</title>
        <authorList>
            <person name="Paco A."/>
            <person name="Goncalves M.F.M."/>
            <person name="Rocha-Santos T.A.P."/>
            <person name="Alves A."/>
        </authorList>
    </citation>
    <scope>NUCLEOTIDE SEQUENCE</scope>
    <source>
        <strain evidence="14">ATCC 34329</strain>
    </source>
</reference>
<dbReference type="SUPFAM" id="SSF53335">
    <property type="entry name" value="S-adenosyl-L-methionine-dependent methyltransferases"/>
    <property type="match status" value="1"/>
</dbReference>
<gene>
    <name evidence="14" type="ORF">MKZ38_007639</name>
</gene>
<keyword evidence="15" id="KW-1185">Reference proteome</keyword>
<dbReference type="Pfam" id="PF22528">
    <property type="entry name" value="PRMT_C"/>
    <property type="match status" value="1"/>
</dbReference>
<dbReference type="InterPro" id="IPR055135">
    <property type="entry name" value="PRMT_dom"/>
</dbReference>
<comment type="catalytic activity">
    <reaction evidence="8">
        <text>L-arginyl-[protein] + 2 S-adenosyl-L-methionine = N(omega),N(omega)-dimethyl-L-arginyl-[protein] + 2 S-adenosyl-L-homocysteine + 2 H(+)</text>
        <dbReference type="Rhea" id="RHEA:48096"/>
        <dbReference type="Rhea" id="RHEA-COMP:10532"/>
        <dbReference type="Rhea" id="RHEA-COMP:11991"/>
        <dbReference type="ChEBI" id="CHEBI:15378"/>
        <dbReference type="ChEBI" id="CHEBI:29965"/>
        <dbReference type="ChEBI" id="CHEBI:57856"/>
        <dbReference type="ChEBI" id="CHEBI:59789"/>
        <dbReference type="ChEBI" id="CHEBI:61897"/>
        <dbReference type="EC" id="2.1.1.319"/>
    </reaction>
    <physiologicalReaction direction="left-to-right" evidence="8">
        <dbReference type="Rhea" id="RHEA:48097"/>
    </physiologicalReaction>
</comment>
<keyword evidence="3" id="KW-0597">Phosphoprotein</keyword>
<evidence type="ECO:0000256" key="6">
    <source>
        <dbReference type="ARBA" id="ARBA00022691"/>
    </source>
</evidence>
<evidence type="ECO:0000256" key="12">
    <source>
        <dbReference type="SAM" id="MobiDB-lite"/>
    </source>
</evidence>
<evidence type="ECO:0000259" key="13">
    <source>
        <dbReference type="Pfam" id="PF22528"/>
    </source>
</evidence>
<evidence type="ECO:0000256" key="5">
    <source>
        <dbReference type="ARBA" id="ARBA00022679"/>
    </source>
</evidence>
<dbReference type="Gene3D" id="3.40.50.150">
    <property type="entry name" value="Vaccinia Virus protein VP39"/>
    <property type="match status" value="1"/>
</dbReference>
<keyword evidence="5 10" id="KW-0808">Transferase</keyword>
<evidence type="ECO:0000256" key="4">
    <source>
        <dbReference type="ARBA" id="ARBA00022603"/>
    </source>
</evidence>
<evidence type="ECO:0000256" key="11">
    <source>
        <dbReference type="SAM" id="Coils"/>
    </source>
</evidence>
<evidence type="ECO:0000313" key="15">
    <source>
        <dbReference type="Proteomes" id="UP001201980"/>
    </source>
</evidence>
<feature type="compositionally biased region" description="Acidic residues" evidence="12">
    <location>
        <begin position="31"/>
        <end position="47"/>
    </location>
</feature>
<protein>
    <recommendedName>
        <fullName evidence="2">type I protein arginine methyltransferase</fullName>
        <ecNumber evidence="2">2.1.1.319</ecNumber>
    </recommendedName>
</protein>
<dbReference type="AlphaFoldDB" id="A0AAD5WVG5"/>
<evidence type="ECO:0000256" key="10">
    <source>
        <dbReference type="PROSITE-ProRule" id="PRU01015"/>
    </source>
</evidence>
<proteinExistence type="predicted"/>
<dbReference type="Pfam" id="PF06325">
    <property type="entry name" value="PrmA"/>
    <property type="match status" value="1"/>
</dbReference>
<evidence type="ECO:0000256" key="8">
    <source>
        <dbReference type="ARBA" id="ARBA00047384"/>
    </source>
</evidence>
<keyword evidence="7" id="KW-0539">Nucleus</keyword>
<dbReference type="CDD" id="cd02440">
    <property type="entry name" value="AdoMet_MTases"/>
    <property type="match status" value="1"/>
</dbReference>
<evidence type="ECO:0000256" key="1">
    <source>
        <dbReference type="ARBA" id="ARBA00004123"/>
    </source>
</evidence>
<comment type="subcellular location">
    <subcellularLocation>
        <location evidence="1">Nucleus</location>
    </subcellularLocation>
</comment>
<dbReference type="PANTHER" id="PTHR11006">
    <property type="entry name" value="PROTEIN ARGININE N-METHYLTRANSFERASE"/>
    <property type="match status" value="1"/>
</dbReference>
<dbReference type="GO" id="GO:0032259">
    <property type="term" value="P:methylation"/>
    <property type="evidence" value="ECO:0007669"/>
    <property type="project" value="UniProtKB-KW"/>
</dbReference>
<feature type="region of interest" description="Disordered" evidence="12">
    <location>
        <begin position="1"/>
        <end position="47"/>
    </location>
</feature>
<dbReference type="PROSITE" id="PS51678">
    <property type="entry name" value="SAM_MT_PRMT"/>
    <property type="match status" value="1"/>
</dbReference>
<comment type="caution">
    <text evidence="14">The sequence shown here is derived from an EMBL/GenBank/DDBJ whole genome shotgun (WGS) entry which is preliminary data.</text>
</comment>
<dbReference type="GO" id="GO:0042054">
    <property type="term" value="F:histone methyltransferase activity"/>
    <property type="evidence" value="ECO:0007669"/>
    <property type="project" value="TreeGrafter"/>
</dbReference>
<dbReference type="EC" id="2.1.1.319" evidence="2"/>
<dbReference type="InterPro" id="IPR025799">
    <property type="entry name" value="Arg_MeTrfase"/>
</dbReference>
<evidence type="ECO:0000256" key="7">
    <source>
        <dbReference type="ARBA" id="ARBA00023242"/>
    </source>
</evidence>
<evidence type="ECO:0000256" key="3">
    <source>
        <dbReference type="ARBA" id="ARBA00022553"/>
    </source>
</evidence>
<keyword evidence="11" id="KW-0175">Coiled coil</keyword>
<keyword evidence="4 10" id="KW-0489">Methyltransferase</keyword>
<feature type="compositionally biased region" description="Basic and acidic residues" evidence="12">
    <location>
        <begin position="1"/>
        <end position="14"/>
    </location>
</feature>
<dbReference type="InterPro" id="IPR029063">
    <property type="entry name" value="SAM-dependent_MTases_sf"/>
</dbReference>
<dbReference type="GO" id="GO:0035242">
    <property type="term" value="F:protein-arginine omega-N asymmetric methyltransferase activity"/>
    <property type="evidence" value="ECO:0007669"/>
    <property type="project" value="UniProtKB-EC"/>
</dbReference>
<dbReference type="Proteomes" id="UP001201980">
    <property type="component" value="Unassembled WGS sequence"/>
</dbReference>
<dbReference type="SUPFAM" id="SSF57667">
    <property type="entry name" value="beta-beta-alpha zinc fingers"/>
    <property type="match status" value="1"/>
</dbReference>
<organism evidence="14 15">
    <name type="scientific">Zalerion maritima</name>
    <dbReference type="NCBI Taxonomy" id="339359"/>
    <lineage>
        <taxon>Eukaryota</taxon>
        <taxon>Fungi</taxon>
        <taxon>Dikarya</taxon>
        <taxon>Ascomycota</taxon>
        <taxon>Pezizomycotina</taxon>
        <taxon>Sordariomycetes</taxon>
        <taxon>Lulworthiomycetidae</taxon>
        <taxon>Lulworthiales</taxon>
        <taxon>Lulworthiaceae</taxon>
        <taxon>Zalerion</taxon>
    </lineage>
</organism>
<sequence>MASASHDEAIDRQANHKLAITDDVSMSGSDSESDDGNEENWMDVDADDEDQEKVTYVSLVDGRKFDNVLEMIAYCKVKGLDFLGTRDRLGLDFMGCIKLVNFVRGKTKGNQPIPSAITVSDLESEDLMMPILSDDALIMALDDLPQPAVSKTGSSSGGLQQPTEYVELGRENDMLRERLEQIEQQFMLYRESVARTLDQRWGIAGDSDTSGPVASGNGSGRAKPIGSGLAKEGRGKQPEQDEPSLNDIMKKEIGEEEENETDYFDSYAGLDIHETMLKDKVRTEAYRDFIYNNKQLFAGKTVLDVGCGTGILSMFCAKAGAKRVIAVDNSDIVRAARANIAANGLEETVTVLRGKVEEVKLPVEKVDVIVSEWMGYCLTYEAMLPSVLWARDKYLVEGGLMVPSHATLRLAPVSRTKYVENSVHWWADVYGFDMAKMAESRRDHVVVTTMEKGDVAGDPVPFRLFDLHAVAVSELEFTSNFETRLERGIDCMEGWAVWFDIFFANTRSGSNSEVNAGDLPHKWAETGVDRVAFTTGPEGTPTHWEQGLCIAKGSMKEHEEGDNLIGTVEFKHRSGNRRHLDIEIKWESRAEGGMEQKWLLGS</sequence>
<evidence type="ECO:0000313" key="14">
    <source>
        <dbReference type="EMBL" id="KAJ2907124.1"/>
    </source>
</evidence>
<feature type="region of interest" description="Disordered" evidence="12">
    <location>
        <begin position="204"/>
        <end position="246"/>
    </location>
</feature>
<evidence type="ECO:0000256" key="9">
    <source>
        <dbReference type="ARBA" id="ARBA00049303"/>
    </source>
</evidence>
<accession>A0AAD5WVG5</accession>
<dbReference type="Gene3D" id="2.70.160.11">
    <property type="entry name" value="Hnrnp arginine n-methyltransferase1"/>
    <property type="match status" value="1"/>
</dbReference>
<name>A0AAD5WVG5_9PEZI</name>
<dbReference type="PANTHER" id="PTHR11006:SF116">
    <property type="entry name" value="PROTEIN METHYLTRANSFERASE"/>
    <property type="match status" value="1"/>
</dbReference>
<comment type="catalytic activity">
    <reaction evidence="9">
        <text>L-arginyl-[protein] + S-adenosyl-L-methionine = N(omega)-methyl-L-arginyl-[protein] + S-adenosyl-L-homocysteine + H(+)</text>
        <dbReference type="Rhea" id="RHEA:48100"/>
        <dbReference type="Rhea" id="RHEA-COMP:10532"/>
        <dbReference type="Rhea" id="RHEA-COMP:11990"/>
        <dbReference type="ChEBI" id="CHEBI:15378"/>
        <dbReference type="ChEBI" id="CHEBI:29965"/>
        <dbReference type="ChEBI" id="CHEBI:57856"/>
        <dbReference type="ChEBI" id="CHEBI:59789"/>
        <dbReference type="ChEBI" id="CHEBI:65280"/>
    </reaction>
    <physiologicalReaction direction="left-to-right" evidence="9">
        <dbReference type="Rhea" id="RHEA:48101"/>
    </physiologicalReaction>
</comment>
<keyword evidence="6 10" id="KW-0949">S-adenosyl-L-methionine</keyword>
<dbReference type="InterPro" id="IPR036236">
    <property type="entry name" value="Znf_C2H2_sf"/>
</dbReference>
<feature type="domain" description="Protein arginine N-methyltransferase" evidence="13">
    <location>
        <begin position="405"/>
        <end position="588"/>
    </location>
</feature>
<evidence type="ECO:0000256" key="2">
    <source>
        <dbReference type="ARBA" id="ARBA00011925"/>
    </source>
</evidence>
<dbReference type="FunFam" id="3.40.50.150:FF:000034">
    <property type="entry name" value="Protein arginine N-methyltransferase 3"/>
    <property type="match status" value="1"/>
</dbReference>
<dbReference type="GO" id="GO:0005634">
    <property type="term" value="C:nucleus"/>
    <property type="evidence" value="ECO:0007669"/>
    <property type="project" value="UniProtKB-SubCell"/>
</dbReference>
<feature type="coiled-coil region" evidence="11">
    <location>
        <begin position="165"/>
        <end position="192"/>
    </location>
</feature>